<dbReference type="OMA" id="MQGMCFL"/>
<dbReference type="Proteomes" id="UP000288216">
    <property type="component" value="Unassembled WGS sequence"/>
</dbReference>
<feature type="transmembrane region" description="Helical" evidence="6">
    <location>
        <begin position="158"/>
        <end position="178"/>
    </location>
</feature>
<evidence type="ECO:0000256" key="6">
    <source>
        <dbReference type="SAM" id="Phobius"/>
    </source>
</evidence>
<evidence type="ECO:0000313" key="8">
    <source>
        <dbReference type="EMBL" id="GCB61701.1"/>
    </source>
</evidence>
<evidence type="ECO:0000256" key="2">
    <source>
        <dbReference type="ARBA" id="ARBA00006565"/>
    </source>
</evidence>
<dbReference type="PANTHER" id="PTHR21324:SF11">
    <property type="entry name" value="DNA DAMAGE-REGULATED AUTOPHAGY MODULATOR PROTEIN 1"/>
    <property type="match status" value="1"/>
</dbReference>
<feature type="transmembrane region" description="Helical" evidence="6">
    <location>
        <begin position="34"/>
        <end position="66"/>
    </location>
</feature>
<dbReference type="AlphaFoldDB" id="A0A401NLB3"/>
<comment type="subcellular location">
    <subcellularLocation>
        <location evidence="1">Endomembrane system</location>
        <topology evidence="1">Multi-pass membrane protein</topology>
    </subcellularLocation>
</comment>
<protein>
    <recommendedName>
        <fullName evidence="7">CWH43-like N-terminal domain-containing protein</fullName>
    </recommendedName>
</protein>
<dbReference type="PANTHER" id="PTHR21324">
    <property type="entry name" value="FASTING-INDUCIBLE INTEGRAL MEMBRANE PROTEIN TM6P1-RELATED"/>
    <property type="match status" value="1"/>
</dbReference>
<feature type="transmembrane region" description="Helical" evidence="6">
    <location>
        <begin position="234"/>
        <end position="255"/>
    </location>
</feature>
<accession>A0A401NLB3</accession>
<proteinExistence type="inferred from homology"/>
<keyword evidence="9" id="KW-1185">Reference proteome</keyword>
<feature type="transmembrane region" description="Helical" evidence="6">
    <location>
        <begin position="86"/>
        <end position="106"/>
    </location>
</feature>
<feature type="transmembrane region" description="Helical" evidence="6">
    <location>
        <begin position="127"/>
        <end position="146"/>
    </location>
</feature>
<keyword evidence="3 6" id="KW-0812">Transmembrane</keyword>
<dbReference type="GO" id="GO:0005764">
    <property type="term" value="C:lysosome"/>
    <property type="evidence" value="ECO:0007669"/>
    <property type="project" value="TreeGrafter"/>
</dbReference>
<feature type="domain" description="CWH43-like N-terminal" evidence="7">
    <location>
        <begin position="42"/>
        <end position="260"/>
    </location>
</feature>
<name>A0A401NLB3_SCYTO</name>
<organism evidence="8 9">
    <name type="scientific">Scyliorhinus torazame</name>
    <name type="common">Cloudy catshark</name>
    <name type="synonym">Catulus torazame</name>
    <dbReference type="NCBI Taxonomy" id="75743"/>
    <lineage>
        <taxon>Eukaryota</taxon>
        <taxon>Metazoa</taxon>
        <taxon>Chordata</taxon>
        <taxon>Craniata</taxon>
        <taxon>Vertebrata</taxon>
        <taxon>Chondrichthyes</taxon>
        <taxon>Elasmobranchii</taxon>
        <taxon>Galeomorphii</taxon>
        <taxon>Galeoidea</taxon>
        <taxon>Carcharhiniformes</taxon>
        <taxon>Scyliorhinidae</taxon>
        <taxon>Scyliorhinus</taxon>
    </lineage>
</organism>
<sequence length="281" mass="31833">DTFTIIQDPEGRVNRGFGCHRNVKEQESIRWRKMWWFMIGTSFLPVTLVIWSCAAFAISFAIAVLMRHVRPLVPFISDTGTKPPESCIFGLMINLSAFLGLVVMYTRYKLLLTLNERKATINLKLNLLALICGALGCLGMCIVANFQETALRNVHDIGALLAFIMGTVYLVLQSLISIKMMPYHHTALVCYFRSMLAIASVIATIPMIVCYALAVHSNPNLDWKKGTKGYTFQVVSAVCEWLVAFNFNFFFITYIKEFQTFTINVKTVLLQDSHDESYNIL</sequence>
<dbReference type="GO" id="GO:0012505">
    <property type="term" value="C:endomembrane system"/>
    <property type="evidence" value="ECO:0007669"/>
    <property type="project" value="UniProtKB-SubCell"/>
</dbReference>
<evidence type="ECO:0000256" key="1">
    <source>
        <dbReference type="ARBA" id="ARBA00004127"/>
    </source>
</evidence>
<reference evidence="8 9" key="1">
    <citation type="journal article" date="2018" name="Nat. Ecol. Evol.">
        <title>Shark genomes provide insights into elasmobranch evolution and the origin of vertebrates.</title>
        <authorList>
            <person name="Hara Y"/>
            <person name="Yamaguchi K"/>
            <person name="Onimaru K"/>
            <person name="Kadota M"/>
            <person name="Koyanagi M"/>
            <person name="Keeley SD"/>
            <person name="Tatsumi K"/>
            <person name="Tanaka K"/>
            <person name="Motone F"/>
            <person name="Kageyama Y"/>
            <person name="Nozu R"/>
            <person name="Adachi N"/>
            <person name="Nishimura O"/>
            <person name="Nakagawa R"/>
            <person name="Tanegashima C"/>
            <person name="Kiyatake I"/>
            <person name="Matsumoto R"/>
            <person name="Murakumo K"/>
            <person name="Nishida K"/>
            <person name="Terakita A"/>
            <person name="Kuratani S"/>
            <person name="Sato K"/>
            <person name="Hyodo S Kuraku.S."/>
        </authorList>
    </citation>
    <scope>NUCLEOTIDE SEQUENCE [LARGE SCALE GENOMIC DNA]</scope>
</reference>
<comment type="similarity">
    <text evidence="2">Belongs to the DRAM/TMEM150 family.</text>
</comment>
<dbReference type="InterPro" id="IPR050911">
    <property type="entry name" value="DRAM/TMEM150_Autophagy_Mod"/>
</dbReference>
<keyword evidence="4 6" id="KW-1133">Transmembrane helix</keyword>
<dbReference type="EMBL" id="BFAA01002508">
    <property type="protein sequence ID" value="GCB61701.1"/>
    <property type="molecule type" value="Genomic_DNA"/>
</dbReference>
<comment type="caution">
    <text evidence="8">The sequence shown here is derived from an EMBL/GenBank/DDBJ whole genome shotgun (WGS) entry which is preliminary data.</text>
</comment>
<evidence type="ECO:0000259" key="7">
    <source>
        <dbReference type="Pfam" id="PF10277"/>
    </source>
</evidence>
<dbReference type="GO" id="GO:0010506">
    <property type="term" value="P:regulation of autophagy"/>
    <property type="evidence" value="ECO:0007669"/>
    <property type="project" value="TreeGrafter"/>
</dbReference>
<keyword evidence="5 6" id="KW-0472">Membrane</keyword>
<dbReference type="Pfam" id="PF10277">
    <property type="entry name" value="Frag1"/>
    <property type="match status" value="1"/>
</dbReference>
<evidence type="ECO:0000256" key="3">
    <source>
        <dbReference type="ARBA" id="ARBA00022692"/>
    </source>
</evidence>
<evidence type="ECO:0000256" key="5">
    <source>
        <dbReference type="ARBA" id="ARBA00023136"/>
    </source>
</evidence>
<evidence type="ECO:0000256" key="4">
    <source>
        <dbReference type="ARBA" id="ARBA00022989"/>
    </source>
</evidence>
<gene>
    <name evidence="8" type="ORF">scyTo_0007091</name>
</gene>
<evidence type="ECO:0000313" key="9">
    <source>
        <dbReference type="Proteomes" id="UP000288216"/>
    </source>
</evidence>
<dbReference type="InterPro" id="IPR019402">
    <property type="entry name" value="CWH43_N"/>
</dbReference>
<feature type="transmembrane region" description="Helical" evidence="6">
    <location>
        <begin position="190"/>
        <end position="214"/>
    </location>
</feature>
<feature type="non-terminal residue" evidence="8">
    <location>
        <position position="1"/>
    </location>
</feature>
<dbReference type="OrthoDB" id="191706at2759"/>